<dbReference type="InterPro" id="IPR050145">
    <property type="entry name" value="Centrin_CML-like"/>
</dbReference>
<feature type="transmembrane region" description="Helical" evidence="4">
    <location>
        <begin position="268"/>
        <end position="287"/>
    </location>
</feature>
<feature type="transmembrane region" description="Helical" evidence="4">
    <location>
        <begin position="488"/>
        <end position="508"/>
    </location>
</feature>
<dbReference type="Pfam" id="PF13499">
    <property type="entry name" value="EF-hand_7"/>
    <property type="match status" value="1"/>
</dbReference>
<feature type="transmembrane region" description="Helical" evidence="4">
    <location>
        <begin position="561"/>
        <end position="583"/>
    </location>
</feature>
<dbReference type="InterPro" id="IPR002048">
    <property type="entry name" value="EF_hand_dom"/>
</dbReference>
<keyword evidence="7" id="KW-1185">Reference proteome</keyword>
<evidence type="ECO:0000256" key="2">
    <source>
        <dbReference type="ARBA" id="ARBA00022837"/>
    </source>
</evidence>
<feature type="transmembrane region" description="Helical" evidence="4">
    <location>
        <begin position="130"/>
        <end position="152"/>
    </location>
</feature>
<name>A0A0M0KA06_9EUKA</name>
<accession>A0A0M0KA06</accession>
<feature type="domain" description="EF-hand" evidence="5">
    <location>
        <begin position="187"/>
        <end position="222"/>
    </location>
</feature>
<dbReference type="Gene3D" id="1.10.238.10">
    <property type="entry name" value="EF-hand"/>
    <property type="match status" value="1"/>
</dbReference>
<gene>
    <name evidence="6" type="ORF">Ctob_016577</name>
</gene>
<dbReference type="InterPro" id="IPR018247">
    <property type="entry name" value="EF_Hand_1_Ca_BS"/>
</dbReference>
<organism evidence="6 7">
    <name type="scientific">Chrysochromulina tobinii</name>
    <dbReference type="NCBI Taxonomy" id="1460289"/>
    <lineage>
        <taxon>Eukaryota</taxon>
        <taxon>Haptista</taxon>
        <taxon>Haptophyta</taxon>
        <taxon>Prymnesiophyceae</taxon>
        <taxon>Prymnesiales</taxon>
        <taxon>Chrysochromulinaceae</taxon>
        <taxon>Chrysochromulina</taxon>
    </lineage>
</organism>
<dbReference type="AlphaFoldDB" id="A0A0M0KA06"/>
<comment type="caution">
    <text evidence="6">The sequence shown here is derived from an EMBL/GenBank/DDBJ whole genome shotgun (WGS) entry which is preliminary data.</text>
</comment>
<dbReference type="CDD" id="cd00051">
    <property type="entry name" value="EFh"/>
    <property type="match status" value="1"/>
</dbReference>
<feature type="transmembrane region" description="Helical" evidence="4">
    <location>
        <begin position="456"/>
        <end position="476"/>
    </location>
</feature>
<evidence type="ECO:0000256" key="4">
    <source>
        <dbReference type="SAM" id="Phobius"/>
    </source>
</evidence>
<evidence type="ECO:0000256" key="1">
    <source>
        <dbReference type="ARBA" id="ARBA00022737"/>
    </source>
</evidence>
<protein>
    <submittedName>
        <fullName evidence="6">Troponin</fullName>
    </submittedName>
</protein>
<keyword evidence="1" id="KW-0677">Repeat</keyword>
<feature type="non-terminal residue" evidence="6">
    <location>
        <position position="1"/>
    </location>
</feature>
<dbReference type="SUPFAM" id="SSF47473">
    <property type="entry name" value="EF-hand"/>
    <property type="match status" value="1"/>
</dbReference>
<feature type="domain" description="EF-hand" evidence="5">
    <location>
        <begin position="223"/>
        <end position="258"/>
    </location>
</feature>
<dbReference type="GO" id="GO:0005509">
    <property type="term" value="F:calcium ion binding"/>
    <property type="evidence" value="ECO:0007669"/>
    <property type="project" value="InterPro"/>
</dbReference>
<dbReference type="PROSITE" id="PS00018">
    <property type="entry name" value="EF_HAND_1"/>
    <property type="match status" value="2"/>
</dbReference>
<evidence type="ECO:0000256" key="3">
    <source>
        <dbReference type="SAM" id="MobiDB-lite"/>
    </source>
</evidence>
<keyword evidence="4" id="KW-0472">Membrane</keyword>
<dbReference type="EMBL" id="JWZX01000935">
    <property type="protein sequence ID" value="KOO35248.1"/>
    <property type="molecule type" value="Genomic_DNA"/>
</dbReference>
<dbReference type="PROSITE" id="PS50222">
    <property type="entry name" value="EF_HAND_2"/>
    <property type="match status" value="2"/>
</dbReference>
<evidence type="ECO:0000313" key="6">
    <source>
        <dbReference type="EMBL" id="KOO35248.1"/>
    </source>
</evidence>
<sequence>ADISTSVAAESGVDPSQVTTVAYAASTPDQLVSRALSEALASDADSSEGAVGAARVEITIVTTDSSASAAVEESLSASVFADANATSAFLNLQVTSEPDVAAETVTYEDEEGEVQENVSLMLGAALVDTVTSLGSIFCLITAIHYAILFWWFMYANRKYYAYHAALRAQKAAEEAAATPQERKAKALLMAKSRRIFDKFDQDGSGFVSTKEVTRMVKMLKLGLTRSQVKEMVAAADLDMSGQISFEEFVALLKEYKVGVEYSFSPEDYGYYVLAWVVFIFTMLWYVHQVWRLEKLRRLHMSMIWSDADPPETPKDCDDPLFGLMMKVGFKPRNRVKGEFGVPDEDKQEPARTERALEFAFFWPTRIMYLLGYGSGDREHISDAEYSKKKISIMGLNCCETHERPGDALERGPMWLDEAKGGRGVHYLSVQLGLQIVAGGLSGFLEAHPWKMTLAGGMGLMIALLCTQFLSLLWCAANTASDYLKSGQAITVYGCEFLASLLVFVAGWVADSDLEGSLMLAVRAADIMVYCAFIPMILMGWDNLVRPPLKTFLKGEGGTLETLYLMFIALLLIPVSIAQTMFGFGGDNTDLAMSVVGAMDMVAGDVAATADETAEEEQGGGEGAGAVGPFEEVQPLEGDAALLA</sequence>
<reference evidence="7" key="1">
    <citation type="journal article" date="2015" name="PLoS Genet.">
        <title>Genome Sequence and Transcriptome Analyses of Chrysochromulina tobin: Metabolic Tools for Enhanced Algal Fitness in the Prominent Order Prymnesiales (Haptophyceae).</title>
        <authorList>
            <person name="Hovde B.T."/>
            <person name="Deodato C.R."/>
            <person name="Hunsperger H.M."/>
            <person name="Ryken S.A."/>
            <person name="Yost W."/>
            <person name="Jha R.K."/>
            <person name="Patterson J."/>
            <person name="Monnat R.J. Jr."/>
            <person name="Barlow S.B."/>
            <person name="Starkenburg S.R."/>
            <person name="Cattolico R.A."/>
        </authorList>
    </citation>
    <scope>NUCLEOTIDE SEQUENCE</scope>
    <source>
        <strain evidence="7">CCMP291</strain>
    </source>
</reference>
<proteinExistence type="predicted"/>
<feature type="region of interest" description="Disordered" evidence="3">
    <location>
        <begin position="609"/>
        <end position="643"/>
    </location>
</feature>
<dbReference type="Proteomes" id="UP000037460">
    <property type="component" value="Unassembled WGS sequence"/>
</dbReference>
<dbReference type="OrthoDB" id="418595at2759"/>
<feature type="transmembrane region" description="Helical" evidence="4">
    <location>
        <begin position="520"/>
        <end position="540"/>
    </location>
</feature>
<evidence type="ECO:0000313" key="7">
    <source>
        <dbReference type="Proteomes" id="UP000037460"/>
    </source>
</evidence>
<dbReference type="PANTHER" id="PTHR23050">
    <property type="entry name" value="CALCIUM BINDING PROTEIN"/>
    <property type="match status" value="1"/>
</dbReference>
<keyword evidence="2" id="KW-0106">Calcium</keyword>
<keyword evidence="4" id="KW-1133">Transmembrane helix</keyword>
<dbReference type="InterPro" id="IPR011992">
    <property type="entry name" value="EF-hand-dom_pair"/>
</dbReference>
<dbReference type="SMART" id="SM00054">
    <property type="entry name" value="EFh"/>
    <property type="match status" value="2"/>
</dbReference>
<keyword evidence="4" id="KW-0812">Transmembrane</keyword>
<evidence type="ECO:0000259" key="5">
    <source>
        <dbReference type="PROSITE" id="PS50222"/>
    </source>
</evidence>